<dbReference type="EC" id="5.6.2.4" evidence="10"/>
<dbReference type="InterPro" id="IPR032284">
    <property type="entry name" value="RecQ_Zn-bd"/>
</dbReference>
<dbReference type="GO" id="GO:0003678">
    <property type="term" value="F:DNA helicase activity"/>
    <property type="evidence" value="ECO:0007669"/>
    <property type="project" value="UniProtKB-EC"/>
</dbReference>
<accession>A0ABT0HD55</accession>
<evidence type="ECO:0000256" key="10">
    <source>
        <dbReference type="ARBA" id="ARBA00034808"/>
    </source>
</evidence>
<keyword evidence="4 15" id="KW-0378">Hydrolase</keyword>
<dbReference type="Pfam" id="PF16124">
    <property type="entry name" value="RecQ_Zn_bind"/>
    <property type="match status" value="1"/>
</dbReference>
<dbReference type="InterPro" id="IPR011545">
    <property type="entry name" value="DEAD/DEAH_box_helicase_dom"/>
</dbReference>
<gene>
    <name evidence="15" type="ORF">MUY34_15870</name>
</gene>
<evidence type="ECO:0000256" key="6">
    <source>
        <dbReference type="ARBA" id="ARBA00022840"/>
    </source>
</evidence>
<dbReference type="Pfam" id="PF00271">
    <property type="entry name" value="Helicase_C"/>
    <property type="match status" value="1"/>
</dbReference>
<keyword evidence="8" id="KW-0413">Isomerase</keyword>
<evidence type="ECO:0000256" key="12">
    <source>
        <dbReference type="ARBA" id="ARBA00044550"/>
    </source>
</evidence>
<sequence>MPHPINILEQYWNHTSFRPLQEDIINSVLDNNDTFVLLPTGGGKSICFQIPALIKEGICIVISPLIALMKDQVNSLKLKGIKAMAITSGIKYSELDTLLDNCIYGNYKFLYLSPERLQQDIVQQRIQQMNVNLIAVDEAHCISQWGNDFRPAYKNIVLLRQLQPSVNVIALTATAKPEVIKDTISALDFISPKVFKASFSRPNISYQVKFSEDKLYDLEQLLKKHKGSSIVYVRSRKMSINIHNVLSKKGFSSTFFHGGIPSKDKQERLQQWMNNQKEIMVATTAFGMGIDKPDVKTVIHINLPESLESYYQEAGRAGRNNEEAFAIILTNKSDEQTLKNQFIASLPSLDEIKLVYRKLCNFFQISYGEGELSTHRFNFSDFCKAYDFKSSKTYNTLQLLDRNSIIKLSQQFNYKTKLQFIVSNTALFSYLETHAQYNVLVKTILRTYGGIFEHQLAINLALIADKSTIGEKQIIAILNQLHKDGIVDFLFSNTDSEVIFLQPREDDKTINRIANVVEQQQELKRYQVNSVLEYITNDKVCKNKQLLHYFGEVSEVNCNTCSVCTSKDISQNPYSIQEIKALVIEALEKQPMTSRQLVEQFPQNKEHILPVLQLLLEHHMIILTPANTYKIKHT</sequence>
<keyword evidence="3" id="KW-0547">Nucleotide-binding</keyword>
<evidence type="ECO:0000256" key="4">
    <source>
        <dbReference type="ARBA" id="ARBA00022801"/>
    </source>
</evidence>
<evidence type="ECO:0000256" key="7">
    <source>
        <dbReference type="ARBA" id="ARBA00023125"/>
    </source>
</evidence>
<name>A0ABT0HD55_9FLAO</name>
<evidence type="ECO:0000256" key="1">
    <source>
        <dbReference type="ARBA" id="ARBA00005446"/>
    </source>
</evidence>
<evidence type="ECO:0000313" key="15">
    <source>
        <dbReference type="EMBL" id="MCK8482112.1"/>
    </source>
</evidence>
<dbReference type="SMART" id="SM00487">
    <property type="entry name" value="DEXDc"/>
    <property type="match status" value="1"/>
</dbReference>
<evidence type="ECO:0000259" key="14">
    <source>
        <dbReference type="PROSITE" id="PS51194"/>
    </source>
</evidence>
<dbReference type="InterPro" id="IPR004589">
    <property type="entry name" value="DNA_helicase_ATP-dep_RecQ"/>
</dbReference>
<evidence type="ECO:0000313" key="16">
    <source>
        <dbReference type="Proteomes" id="UP001203687"/>
    </source>
</evidence>
<dbReference type="CDD" id="cd17920">
    <property type="entry name" value="DEXHc_RecQ"/>
    <property type="match status" value="1"/>
</dbReference>
<evidence type="ECO:0000256" key="9">
    <source>
        <dbReference type="ARBA" id="ARBA00034617"/>
    </source>
</evidence>
<dbReference type="PANTHER" id="PTHR13710:SF105">
    <property type="entry name" value="ATP-DEPENDENT DNA HELICASE Q1"/>
    <property type="match status" value="1"/>
</dbReference>
<keyword evidence="16" id="KW-1185">Reference proteome</keyword>
<evidence type="ECO:0000256" key="2">
    <source>
        <dbReference type="ARBA" id="ARBA00022723"/>
    </source>
</evidence>
<comment type="similarity">
    <text evidence="1">Belongs to the helicase family. RecQ subfamily.</text>
</comment>
<comment type="catalytic activity">
    <reaction evidence="9">
        <text>Couples ATP hydrolysis with the unwinding of duplex DNA by translocating in the 3'-5' direction.</text>
        <dbReference type="EC" id="5.6.2.4"/>
    </reaction>
</comment>
<keyword evidence="6" id="KW-0067">ATP-binding</keyword>
<keyword evidence="7" id="KW-0238">DNA-binding</keyword>
<keyword evidence="2" id="KW-0479">Metal-binding</keyword>
<feature type="domain" description="Helicase C-terminal" evidence="14">
    <location>
        <begin position="217"/>
        <end position="360"/>
    </location>
</feature>
<organism evidence="15 16">
    <name type="scientific">Psychroserpens algicola</name>
    <dbReference type="NCBI Taxonomy" id="1719034"/>
    <lineage>
        <taxon>Bacteria</taxon>
        <taxon>Pseudomonadati</taxon>
        <taxon>Bacteroidota</taxon>
        <taxon>Flavobacteriia</taxon>
        <taxon>Flavobacteriales</taxon>
        <taxon>Flavobacteriaceae</taxon>
        <taxon>Psychroserpens</taxon>
    </lineage>
</organism>
<dbReference type="Gene3D" id="3.40.50.300">
    <property type="entry name" value="P-loop containing nucleotide triphosphate hydrolases"/>
    <property type="match status" value="2"/>
</dbReference>
<keyword evidence="5 15" id="KW-0347">Helicase</keyword>
<protein>
    <recommendedName>
        <fullName evidence="11">ATP-dependent DNA helicase RecQ</fullName>
        <ecNumber evidence="10">5.6.2.4</ecNumber>
    </recommendedName>
    <alternativeName>
        <fullName evidence="12">DNA 3'-5' helicase RecQ</fullName>
    </alternativeName>
</protein>
<evidence type="ECO:0000256" key="3">
    <source>
        <dbReference type="ARBA" id="ARBA00022741"/>
    </source>
</evidence>
<dbReference type="PROSITE" id="PS51192">
    <property type="entry name" value="HELICASE_ATP_BIND_1"/>
    <property type="match status" value="1"/>
</dbReference>
<evidence type="ECO:0000259" key="13">
    <source>
        <dbReference type="PROSITE" id="PS51192"/>
    </source>
</evidence>
<dbReference type="InterPro" id="IPR027417">
    <property type="entry name" value="P-loop_NTPase"/>
</dbReference>
<evidence type="ECO:0000256" key="11">
    <source>
        <dbReference type="ARBA" id="ARBA00044535"/>
    </source>
</evidence>
<dbReference type="InterPro" id="IPR036388">
    <property type="entry name" value="WH-like_DNA-bd_sf"/>
</dbReference>
<dbReference type="SMART" id="SM00490">
    <property type="entry name" value="HELICc"/>
    <property type="match status" value="1"/>
</dbReference>
<dbReference type="InterPro" id="IPR014001">
    <property type="entry name" value="Helicase_ATP-bd"/>
</dbReference>
<dbReference type="NCBIfam" id="TIGR00614">
    <property type="entry name" value="recQ_fam"/>
    <property type="match status" value="1"/>
</dbReference>
<comment type="caution">
    <text evidence="15">The sequence shown here is derived from an EMBL/GenBank/DDBJ whole genome shotgun (WGS) entry which is preliminary data.</text>
</comment>
<dbReference type="GO" id="GO:0016787">
    <property type="term" value="F:hydrolase activity"/>
    <property type="evidence" value="ECO:0007669"/>
    <property type="project" value="UniProtKB-KW"/>
</dbReference>
<reference evidence="15" key="1">
    <citation type="submission" date="2022-04" db="EMBL/GenBank/DDBJ databases">
        <authorList>
            <person name="Ren T."/>
        </authorList>
    </citation>
    <scope>NUCLEOTIDE SEQUENCE</scope>
    <source>
        <strain evidence="15">F63249</strain>
    </source>
</reference>
<dbReference type="PROSITE" id="PS51194">
    <property type="entry name" value="HELICASE_CTER"/>
    <property type="match status" value="1"/>
</dbReference>
<evidence type="ECO:0000256" key="8">
    <source>
        <dbReference type="ARBA" id="ARBA00023235"/>
    </source>
</evidence>
<dbReference type="Gene3D" id="1.10.10.10">
    <property type="entry name" value="Winged helix-like DNA-binding domain superfamily/Winged helix DNA-binding domain"/>
    <property type="match status" value="1"/>
</dbReference>
<dbReference type="InterPro" id="IPR001650">
    <property type="entry name" value="Helicase_C-like"/>
</dbReference>
<dbReference type="PANTHER" id="PTHR13710">
    <property type="entry name" value="DNA HELICASE RECQ FAMILY MEMBER"/>
    <property type="match status" value="1"/>
</dbReference>
<dbReference type="EMBL" id="JALPQF010000020">
    <property type="protein sequence ID" value="MCK8482112.1"/>
    <property type="molecule type" value="Genomic_DNA"/>
</dbReference>
<evidence type="ECO:0000256" key="5">
    <source>
        <dbReference type="ARBA" id="ARBA00022806"/>
    </source>
</evidence>
<dbReference type="Pfam" id="PF00270">
    <property type="entry name" value="DEAD"/>
    <property type="match status" value="1"/>
</dbReference>
<dbReference type="SUPFAM" id="SSF52540">
    <property type="entry name" value="P-loop containing nucleoside triphosphate hydrolases"/>
    <property type="match status" value="1"/>
</dbReference>
<dbReference type="Proteomes" id="UP001203687">
    <property type="component" value="Unassembled WGS sequence"/>
</dbReference>
<dbReference type="RefSeq" id="WP_248413839.1">
    <property type="nucleotide sequence ID" value="NZ_JALPQF010000020.1"/>
</dbReference>
<feature type="domain" description="Helicase ATP-binding" evidence="13">
    <location>
        <begin position="25"/>
        <end position="193"/>
    </location>
</feature>
<proteinExistence type="inferred from homology"/>